<evidence type="ECO:0000313" key="1">
    <source>
        <dbReference type="EMBL" id="KAH6933668.1"/>
    </source>
</evidence>
<reference evidence="1" key="1">
    <citation type="submission" date="2020-05" db="EMBL/GenBank/DDBJ databases">
        <title>Large-scale comparative analyses of tick genomes elucidate their genetic diversity and vector capacities.</title>
        <authorList>
            <person name="Jia N."/>
            <person name="Wang J."/>
            <person name="Shi W."/>
            <person name="Du L."/>
            <person name="Sun Y."/>
            <person name="Zhan W."/>
            <person name="Jiang J."/>
            <person name="Wang Q."/>
            <person name="Zhang B."/>
            <person name="Ji P."/>
            <person name="Sakyi L.B."/>
            <person name="Cui X."/>
            <person name="Yuan T."/>
            <person name="Jiang B."/>
            <person name="Yang W."/>
            <person name="Lam T.T.-Y."/>
            <person name="Chang Q."/>
            <person name="Ding S."/>
            <person name="Wang X."/>
            <person name="Zhu J."/>
            <person name="Ruan X."/>
            <person name="Zhao L."/>
            <person name="Wei J."/>
            <person name="Que T."/>
            <person name="Du C."/>
            <person name="Cheng J."/>
            <person name="Dai P."/>
            <person name="Han X."/>
            <person name="Huang E."/>
            <person name="Gao Y."/>
            <person name="Liu J."/>
            <person name="Shao H."/>
            <person name="Ye R."/>
            <person name="Li L."/>
            <person name="Wei W."/>
            <person name="Wang X."/>
            <person name="Wang C."/>
            <person name="Yang T."/>
            <person name="Huo Q."/>
            <person name="Li W."/>
            <person name="Guo W."/>
            <person name="Chen H."/>
            <person name="Zhou L."/>
            <person name="Ni X."/>
            <person name="Tian J."/>
            <person name="Zhou Y."/>
            <person name="Sheng Y."/>
            <person name="Liu T."/>
            <person name="Pan Y."/>
            <person name="Xia L."/>
            <person name="Li J."/>
            <person name="Zhao F."/>
            <person name="Cao W."/>
        </authorList>
    </citation>
    <scope>NUCLEOTIDE SEQUENCE</scope>
    <source>
        <strain evidence="1">Hyas-2018</strain>
    </source>
</reference>
<dbReference type="EMBL" id="CM023484">
    <property type="protein sequence ID" value="KAH6933668.1"/>
    <property type="molecule type" value="Genomic_DNA"/>
</dbReference>
<keyword evidence="2" id="KW-1185">Reference proteome</keyword>
<proteinExistence type="predicted"/>
<comment type="caution">
    <text evidence="1">The sequence shown here is derived from an EMBL/GenBank/DDBJ whole genome shotgun (WGS) entry which is preliminary data.</text>
</comment>
<organism evidence="1 2">
    <name type="scientific">Hyalomma asiaticum</name>
    <name type="common">Tick</name>
    <dbReference type="NCBI Taxonomy" id="266040"/>
    <lineage>
        <taxon>Eukaryota</taxon>
        <taxon>Metazoa</taxon>
        <taxon>Ecdysozoa</taxon>
        <taxon>Arthropoda</taxon>
        <taxon>Chelicerata</taxon>
        <taxon>Arachnida</taxon>
        <taxon>Acari</taxon>
        <taxon>Parasitiformes</taxon>
        <taxon>Ixodida</taxon>
        <taxon>Ixodoidea</taxon>
        <taxon>Ixodidae</taxon>
        <taxon>Hyalomminae</taxon>
        <taxon>Hyalomma</taxon>
    </lineage>
</organism>
<dbReference type="Proteomes" id="UP000821845">
    <property type="component" value="Chromosome 4"/>
</dbReference>
<protein>
    <submittedName>
        <fullName evidence="1">Uncharacterized protein</fullName>
    </submittedName>
</protein>
<name>A0ACB7SG10_HYAAI</name>
<evidence type="ECO:0000313" key="2">
    <source>
        <dbReference type="Proteomes" id="UP000821845"/>
    </source>
</evidence>
<sequence>MVVGLGRGQDGLLRSGGRRARERDHGAARAGAHHRHGVARQRPIPSGALAAVRYSIVSIVEHRRRPQARPTAACGNGAEHLQISGTLVLLIGPQSASPRAYSTTHALHTPQPEERTAPQLNRAATTTPRLSRRRRRRLRGRGRRRRSGREGRALATPLVFRASARDAAAIFR</sequence>
<gene>
    <name evidence="1" type="ORF">HPB50_017433</name>
</gene>
<accession>A0ACB7SG10</accession>